<dbReference type="Proteomes" id="UP001448207">
    <property type="component" value="Unassembled WGS sequence"/>
</dbReference>
<feature type="signal peptide" evidence="7">
    <location>
        <begin position="1"/>
        <end position="21"/>
    </location>
</feature>
<comment type="caution">
    <text evidence="9">The sequence shown here is derived from an EMBL/GenBank/DDBJ whole genome shotgun (WGS) entry which is preliminary data.</text>
</comment>
<sequence>MTGKFNLNRFVLLKPFSLSLSLSHCVCLYRCLSLHFFVSVIQGTCNLRTTTTAMSTEYGTVRTQDEEAPLLNIQIVPETFWQKTKRVLHLHGHRVLITWLIIIAATAVLTLSFHFALVPTQRPSEDPVEGSPVDSECVSDRSWFLTLMLSIFFGPFGVDRFYLGYVFLGLLKLVTAGLGGIWWTIDIILIALNVLNDHPDGCHLR</sequence>
<dbReference type="Pfam" id="PF05154">
    <property type="entry name" value="TM2"/>
    <property type="match status" value="1"/>
</dbReference>
<gene>
    <name evidence="9" type="ORF">J3Q64DRAFT_1748897</name>
</gene>
<comment type="subcellular location">
    <subcellularLocation>
        <location evidence="1">Membrane</location>
        <topology evidence="1">Multi-pass membrane protein</topology>
    </subcellularLocation>
</comment>
<dbReference type="InterPro" id="IPR050932">
    <property type="entry name" value="TM2D1-3-like"/>
</dbReference>
<organism evidence="9 10">
    <name type="scientific">Phycomyces blakesleeanus</name>
    <dbReference type="NCBI Taxonomy" id="4837"/>
    <lineage>
        <taxon>Eukaryota</taxon>
        <taxon>Fungi</taxon>
        <taxon>Fungi incertae sedis</taxon>
        <taxon>Mucoromycota</taxon>
        <taxon>Mucoromycotina</taxon>
        <taxon>Mucoromycetes</taxon>
        <taxon>Mucorales</taxon>
        <taxon>Phycomycetaceae</taxon>
        <taxon>Phycomyces</taxon>
    </lineage>
</organism>
<keyword evidence="10" id="KW-1185">Reference proteome</keyword>
<keyword evidence="7" id="KW-0732">Signal</keyword>
<keyword evidence="3 6" id="KW-0812">Transmembrane</keyword>
<dbReference type="EMBL" id="JBCLYO010000013">
    <property type="protein sequence ID" value="KAL0083722.1"/>
    <property type="molecule type" value="Genomic_DNA"/>
</dbReference>
<evidence type="ECO:0000256" key="2">
    <source>
        <dbReference type="ARBA" id="ARBA00008284"/>
    </source>
</evidence>
<dbReference type="PANTHER" id="PTHR21016:SF25">
    <property type="entry name" value="TM2 DOMAIN-CONTAINING PROTEIN DDB_G0277895-RELATED"/>
    <property type="match status" value="1"/>
</dbReference>
<evidence type="ECO:0000256" key="3">
    <source>
        <dbReference type="ARBA" id="ARBA00022692"/>
    </source>
</evidence>
<evidence type="ECO:0000256" key="5">
    <source>
        <dbReference type="ARBA" id="ARBA00023136"/>
    </source>
</evidence>
<feature type="chain" id="PRO_5047404208" description="TM2 domain-containing protein" evidence="7">
    <location>
        <begin position="22"/>
        <end position="205"/>
    </location>
</feature>
<evidence type="ECO:0000313" key="10">
    <source>
        <dbReference type="Proteomes" id="UP001448207"/>
    </source>
</evidence>
<feature type="transmembrane region" description="Helical" evidence="6">
    <location>
        <begin position="95"/>
        <end position="117"/>
    </location>
</feature>
<comment type="similarity">
    <text evidence="2">Belongs to the TM2 family.</text>
</comment>
<evidence type="ECO:0000313" key="9">
    <source>
        <dbReference type="EMBL" id="KAL0083722.1"/>
    </source>
</evidence>
<keyword evidence="4 6" id="KW-1133">Transmembrane helix</keyword>
<evidence type="ECO:0000256" key="7">
    <source>
        <dbReference type="SAM" id="SignalP"/>
    </source>
</evidence>
<name>A0ABR3AYK4_PHYBL</name>
<evidence type="ECO:0000256" key="1">
    <source>
        <dbReference type="ARBA" id="ARBA00004141"/>
    </source>
</evidence>
<keyword evidence="5 6" id="KW-0472">Membrane</keyword>
<dbReference type="PANTHER" id="PTHR21016">
    <property type="entry name" value="BETA-AMYLOID BINDING PROTEIN-RELATED"/>
    <property type="match status" value="1"/>
</dbReference>
<proteinExistence type="inferred from homology"/>
<dbReference type="InterPro" id="IPR007829">
    <property type="entry name" value="TM2"/>
</dbReference>
<evidence type="ECO:0000256" key="6">
    <source>
        <dbReference type="SAM" id="Phobius"/>
    </source>
</evidence>
<protein>
    <recommendedName>
        <fullName evidence="8">TM2 domain-containing protein</fullName>
    </recommendedName>
</protein>
<accession>A0ABR3AYK4</accession>
<feature type="domain" description="TM2" evidence="8">
    <location>
        <begin position="140"/>
        <end position="188"/>
    </location>
</feature>
<evidence type="ECO:0000259" key="8">
    <source>
        <dbReference type="Pfam" id="PF05154"/>
    </source>
</evidence>
<evidence type="ECO:0000256" key="4">
    <source>
        <dbReference type="ARBA" id="ARBA00022989"/>
    </source>
</evidence>
<reference evidence="9 10" key="1">
    <citation type="submission" date="2024-04" db="EMBL/GenBank/DDBJ databases">
        <title>Symmetric and asymmetric DNA N6-adenine methylation regulates different biological responses in Mucorales.</title>
        <authorList>
            <consortium name="Lawrence Berkeley National Laboratory"/>
            <person name="Lax C."/>
            <person name="Mondo S.J."/>
            <person name="Osorio-Concepcion M."/>
            <person name="Muszewska A."/>
            <person name="Corrochano-Luque M."/>
            <person name="Gutierrez G."/>
            <person name="Riley R."/>
            <person name="Lipzen A."/>
            <person name="Guo J."/>
            <person name="Hundley H."/>
            <person name="Amirebrahimi M."/>
            <person name="Ng V."/>
            <person name="Lorenzo-Gutierrez D."/>
            <person name="Binder U."/>
            <person name="Yang J."/>
            <person name="Song Y."/>
            <person name="Canovas D."/>
            <person name="Navarro E."/>
            <person name="Freitag M."/>
            <person name="Gabaldon T."/>
            <person name="Grigoriev I.V."/>
            <person name="Corrochano L.M."/>
            <person name="Nicolas F.E."/>
            <person name="Garre V."/>
        </authorList>
    </citation>
    <scope>NUCLEOTIDE SEQUENCE [LARGE SCALE GENOMIC DNA]</scope>
    <source>
        <strain evidence="9 10">L51</strain>
    </source>
</reference>
<feature type="transmembrane region" description="Helical" evidence="6">
    <location>
        <begin position="170"/>
        <end position="195"/>
    </location>
</feature>